<dbReference type="Proteomes" id="UP001432322">
    <property type="component" value="Unassembled WGS sequence"/>
</dbReference>
<protein>
    <submittedName>
        <fullName evidence="1">Uncharacterized protein</fullName>
    </submittedName>
</protein>
<dbReference type="EMBL" id="BTSY01000004">
    <property type="protein sequence ID" value="GMT24808.1"/>
    <property type="molecule type" value="Genomic_DNA"/>
</dbReference>
<reference evidence="1" key="1">
    <citation type="submission" date="2023-10" db="EMBL/GenBank/DDBJ databases">
        <title>Genome assembly of Pristionchus species.</title>
        <authorList>
            <person name="Yoshida K."/>
            <person name="Sommer R.J."/>
        </authorList>
    </citation>
    <scope>NUCLEOTIDE SEQUENCE</scope>
    <source>
        <strain evidence="1">RS5133</strain>
    </source>
</reference>
<evidence type="ECO:0000313" key="1">
    <source>
        <dbReference type="EMBL" id="GMT24808.1"/>
    </source>
</evidence>
<organism evidence="1 2">
    <name type="scientific">Pristionchus fissidentatus</name>
    <dbReference type="NCBI Taxonomy" id="1538716"/>
    <lineage>
        <taxon>Eukaryota</taxon>
        <taxon>Metazoa</taxon>
        <taxon>Ecdysozoa</taxon>
        <taxon>Nematoda</taxon>
        <taxon>Chromadorea</taxon>
        <taxon>Rhabditida</taxon>
        <taxon>Rhabditina</taxon>
        <taxon>Diplogasteromorpha</taxon>
        <taxon>Diplogasteroidea</taxon>
        <taxon>Neodiplogasteridae</taxon>
        <taxon>Pristionchus</taxon>
    </lineage>
</organism>
<comment type="caution">
    <text evidence="1">The sequence shown here is derived from an EMBL/GenBank/DDBJ whole genome shotgun (WGS) entry which is preliminary data.</text>
</comment>
<keyword evidence="2" id="KW-1185">Reference proteome</keyword>
<evidence type="ECO:0000313" key="2">
    <source>
        <dbReference type="Proteomes" id="UP001432322"/>
    </source>
</evidence>
<feature type="non-terminal residue" evidence="1">
    <location>
        <position position="136"/>
    </location>
</feature>
<gene>
    <name evidence="1" type="ORF">PFISCL1PPCAC_16105</name>
</gene>
<name>A0AAV5W2V5_9BILA</name>
<feature type="non-terminal residue" evidence="1">
    <location>
        <position position="1"/>
    </location>
</feature>
<proteinExistence type="predicted"/>
<sequence length="136" mass="14534">SMAVSTVSESAENTDLGGEIWSVHIPNLVVHGAESFDESLRSLLGLDITGSGIGLERLQDGGLHVAECSLDGKFLGEILLTLTIFVYRSVCLVEEFESGKSTLDLGVEVEGCLDVTANGDERKGEEKKERGHPGMK</sequence>
<accession>A0AAV5W2V5</accession>
<dbReference type="AlphaFoldDB" id="A0AAV5W2V5"/>